<sequence length="116" mass="12707">RGATDGQESLSLLSPSRERGLVHRPRRFISSCTLCARSLCLSARERYLQGCSQNEIGRALEELDNDEVLPFDDPRWNTEISMEIPRYRPASDAGPIGDDDVPEGIDEAANGDGSSA</sequence>
<gene>
    <name evidence="2" type="ORF">CVT25_004639</name>
</gene>
<feature type="non-terminal residue" evidence="2">
    <location>
        <position position="1"/>
    </location>
</feature>
<protein>
    <submittedName>
        <fullName evidence="2">Uncharacterized protein</fullName>
    </submittedName>
</protein>
<reference evidence="2 3" key="1">
    <citation type="journal article" date="2018" name="Evol. Lett.">
        <title>Horizontal gene cluster transfer increased hallucinogenic mushroom diversity.</title>
        <authorList>
            <person name="Reynolds H.T."/>
            <person name="Vijayakumar V."/>
            <person name="Gluck-Thaler E."/>
            <person name="Korotkin H.B."/>
            <person name="Matheny P.B."/>
            <person name="Slot J.C."/>
        </authorList>
    </citation>
    <scope>NUCLEOTIDE SEQUENCE [LARGE SCALE GENOMIC DNA]</scope>
    <source>
        <strain evidence="2 3">2631</strain>
    </source>
</reference>
<organism evidence="2 3">
    <name type="scientific">Psilocybe cyanescens</name>
    <dbReference type="NCBI Taxonomy" id="93625"/>
    <lineage>
        <taxon>Eukaryota</taxon>
        <taxon>Fungi</taxon>
        <taxon>Dikarya</taxon>
        <taxon>Basidiomycota</taxon>
        <taxon>Agaricomycotina</taxon>
        <taxon>Agaricomycetes</taxon>
        <taxon>Agaricomycetidae</taxon>
        <taxon>Agaricales</taxon>
        <taxon>Agaricineae</taxon>
        <taxon>Strophariaceae</taxon>
        <taxon>Psilocybe</taxon>
    </lineage>
</organism>
<dbReference type="EMBL" id="NHYD01003935">
    <property type="protein sequence ID" value="PPQ69406.1"/>
    <property type="molecule type" value="Genomic_DNA"/>
</dbReference>
<accession>A0A409VT92</accession>
<evidence type="ECO:0000313" key="2">
    <source>
        <dbReference type="EMBL" id="PPQ69406.1"/>
    </source>
</evidence>
<name>A0A409VT92_PSICY</name>
<evidence type="ECO:0000256" key="1">
    <source>
        <dbReference type="SAM" id="MobiDB-lite"/>
    </source>
</evidence>
<comment type="caution">
    <text evidence="2">The sequence shown here is derived from an EMBL/GenBank/DDBJ whole genome shotgun (WGS) entry which is preliminary data.</text>
</comment>
<keyword evidence="3" id="KW-1185">Reference proteome</keyword>
<feature type="region of interest" description="Disordered" evidence="1">
    <location>
        <begin position="82"/>
        <end position="116"/>
    </location>
</feature>
<evidence type="ECO:0000313" key="3">
    <source>
        <dbReference type="Proteomes" id="UP000283269"/>
    </source>
</evidence>
<dbReference type="InParanoid" id="A0A409VT92"/>
<feature type="compositionally biased region" description="Acidic residues" evidence="1">
    <location>
        <begin position="97"/>
        <end position="106"/>
    </location>
</feature>
<dbReference type="AlphaFoldDB" id="A0A409VT92"/>
<dbReference type="Proteomes" id="UP000283269">
    <property type="component" value="Unassembled WGS sequence"/>
</dbReference>
<proteinExistence type="predicted"/>